<reference evidence="1" key="1">
    <citation type="submission" date="2021-03" db="EMBL/GenBank/DDBJ databases">
        <authorList>
            <person name="Bekaert M."/>
        </authorList>
    </citation>
    <scope>NUCLEOTIDE SEQUENCE</scope>
</reference>
<proteinExistence type="predicted"/>
<protein>
    <submittedName>
        <fullName evidence="1">Uncharacterized protein</fullName>
    </submittedName>
</protein>
<dbReference type="OrthoDB" id="6154581at2759"/>
<sequence length="363" mass="42695">MSELLEKHKLLEYADPRVSKPDHSMLIWNINIDKIVRGNMNEEINTCEYKKYDLNNIPSSFLATHLHKIEDLISSLEVQSANCSEIDQIYSDFVNLLKVEMTENLSYKVIKMSSGLLSNKRRRIKKPWWTDKLTQLWNNVCVAEKAMLGSKSDSRKRQCRIEFIDKRKTFDREAQRAKRTHWRKQMVEIDDMETTNHSEFWKKIGRIGVGTERRKLIPMSVQLPDGTIAHGREAVVSEWKRAYCSLLNPETVNSEYVMDQRLDTEIEMNNEITSFEVVNAVRSLKRNKAKWNEDLHKDTTRRNGPGGNKLRTYRTFKQDVYTELYLDKLIIPSHRRAYSQFRCGINDEPHTNRYLAMNSQNEG</sequence>
<organism evidence="1 2">
    <name type="scientific">Mytilus edulis</name>
    <name type="common">Blue mussel</name>
    <dbReference type="NCBI Taxonomy" id="6550"/>
    <lineage>
        <taxon>Eukaryota</taxon>
        <taxon>Metazoa</taxon>
        <taxon>Spiralia</taxon>
        <taxon>Lophotrochozoa</taxon>
        <taxon>Mollusca</taxon>
        <taxon>Bivalvia</taxon>
        <taxon>Autobranchia</taxon>
        <taxon>Pteriomorphia</taxon>
        <taxon>Mytilida</taxon>
        <taxon>Mytiloidea</taxon>
        <taxon>Mytilidae</taxon>
        <taxon>Mytilinae</taxon>
        <taxon>Mytilus</taxon>
    </lineage>
</organism>
<keyword evidence="2" id="KW-1185">Reference proteome</keyword>
<dbReference type="Proteomes" id="UP000683360">
    <property type="component" value="Unassembled WGS sequence"/>
</dbReference>
<accession>A0A8S3VQY2</accession>
<evidence type="ECO:0000313" key="2">
    <source>
        <dbReference type="Proteomes" id="UP000683360"/>
    </source>
</evidence>
<dbReference type="AlphaFoldDB" id="A0A8S3VQY2"/>
<name>A0A8S3VQY2_MYTED</name>
<dbReference type="EMBL" id="CAJPWZ010003335">
    <property type="protein sequence ID" value="CAG2258008.1"/>
    <property type="molecule type" value="Genomic_DNA"/>
</dbReference>
<gene>
    <name evidence="1" type="ORF">MEDL_69161</name>
</gene>
<comment type="caution">
    <text evidence="1">The sequence shown here is derived from an EMBL/GenBank/DDBJ whole genome shotgun (WGS) entry which is preliminary data.</text>
</comment>
<evidence type="ECO:0000313" key="1">
    <source>
        <dbReference type="EMBL" id="CAG2258008.1"/>
    </source>
</evidence>